<evidence type="ECO:0000313" key="1">
    <source>
        <dbReference type="EMBL" id="CAA7053863.1"/>
    </source>
</evidence>
<accession>A0A6D2KL80</accession>
<dbReference type="Proteomes" id="UP000467841">
    <property type="component" value="Unassembled WGS sequence"/>
</dbReference>
<reference evidence="1" key="1">
    <citation type="submission" date="2020-01" db="EMBL/GenBank/DDBJ databases">
        <authorList>
            <person name="Mishra B."/>
        </authorList>
    </citation>
    <scope>NUCLEOTIDE SEQUENCE [LARGE SCALE GENOMIC DNA]</scope>
</reference>
<organism evidence="1 2">
    <name type="scientific">Microthlaspi erraticum</name>
    <dbReference type="NCBI Taxonomy" id="1685480"/>
    <lineage>
        <taxon>Eukaryota</taxon>
        <taxon>Viridiplantae</taxon>
        <taxon>Streptophyta</taxon>
        <taxon>Embryophyta</taxon>
        <taxon>Tracheophyta</taxon>
        <taxon>Spermatophyta</taxon>
        <taxon>Magnoliopsida</taxon>
        <taxon>eudicotyledons</taxon>
        <taxon>Gunneridae</taxon>
        <taxon>Pentapetalae</taxon>
        <taxon>rosids</taxon>
        <taxon>malvids</taxon>
        <taxon>Brassicales</taxon>
        <taxon>Brassicaceae</taxon>
        <taxon>Coluteocarpeae</taxon>
        <taxon>Microthlaspi</taxon>
    </lineage>
</organism>
<protein>
    <submittedName>
        <fullName evidence="1">Uncharacterized protein</fullName>
    </submittedName>
</protein>
<gene>
    <name evidence="1" type="ORF">MERR_LOCUS41099</name>
</gene>
<evidence type="ECO:0000313" key="2">
    <source>
        <dbReference type="Proteomes" id="UP000467841"/>
    </source>
</evidence>
<comment type="caution">
    <text evidence="1">The sequence shown here is derived from an EMBL/GenBank/DDBJ whole genome shotgun (WGS) entry which is preliminary data.</text>
</comment>
<dbReference type="AlphaFoldDB" id="A0A6D2KL80"/>
<dbReference type="EMBL" id="CACVBM020001551">
    <property type="protein sequence ID" value="CAA7053863.1"/>
    <property type="molecule type" value="Genomic_DNA"/>
</dbReference>
<proteinExistence type="predicted"/>
<dbReference type="OrthoDB" id="1130409at2759"/>
<sequence>MPAEFDHRALGSSLTIPSVFYRFRVCLLVTPKHHGNGRFVSDNEVLFQFSTSSNQLEIVECGVQILTTDDDDDGESILSAEL</sequence>
<name>A0A6D2KL80_9BRAS</name>
<keyword evidence="2" id="KW-1185">Reference proteome</keyword>